<dbReference type="AlphaFoldDB" id="A0A0F9IFK1"/>
<reference evidence="2" key="1">
    <citation type="journal article" date="2015" name="Nature">
        <title>Complex archaea that bridge the gap between prokaryotes and eukaryotes.</title>
        <authorList>
            <person name="Spang A."/>
            <person name="Saw J.H."/>
            <person name="Jorgensen S.L."/>
            <person name="Zaremba-Niedzwiedzka K."/>
            <person name="Martijn J."/>
            <person name="Lind A.E."/>
            <person name="van Eijk R."/>
            <person name="Schleper C."/>
            <person name="Guy L."/>
            <person name="Ettema T.J."/>
        </authorList>
    </citation>
    <scope>NUCLEOTIDE SEQUENCE</scope>
</reference>
<feature type="region of interest" description="Disordered" evidence="1">
    <location>
        <begin position="1"/>
        <end position="23"/>
    </location>
</feature>
<gene>
    <name evidence="2" type="ORF">LCGC14_1585570</name>
</gene>
<dbReference type="EMBL" id="LAZR01012531">
    <property type="protein sequence ID" value="KKM26356.1"/>
    <property type="molecule type" value="Genomic_DNA"/>
</dbReference>
<evidence type="ECO:0000256" key="1">
    <source>
        <dbReference type="SAM" id="MobiDB-lite"/>
    </source>
</evidence>
<proteinExistence type="predicted"/>
<name>A0A0F9IFK1_9ZZZZ</name>
<organism evidence="2">
    <name type="scientific">marine sediment metagenome</name>
    <dbReference type="NCBI Taxonomy" id="412755"/>
    <lineage>
        <taxon>unclassified sequences</taxon>
        <taxon>metagenomes</taxon>
        <taxon>ecological metagenomes</taxon>
    </lineage>
</organism>
<accession>A0A0F9IFK1</accession>
<feature type="non-terminal residue" evidence="2">
    <location>
        <position position="1"/>
    </location>
</feature>
<evidence type="ECO:0000313" key="2">
    <source>
        <dbReference type="EMBL" id="KKM26356.1"/>
    </source>
</evidence>
<sequence>ETPTPGAVNPQDSPVNEEAEAARKLPKIENAIAGMVKAKLKEKSGKK</sequence>
<comment type="caution">
    <text evidence="2">The sequence shown here is derived from an EMBL/GenBank/DDBJ whole genome shotgun (WGS) entry which is preliminary data.</text>
</comment>
<protein>
    <submittedName>
        <fullName evidence="2">Uncharacterized protein</fullName>
    </submittedName>
</protein>